<evidence type="ECO:0000256" key="1">
    <source>
        <dbReference type="SAM" id="MobiDB-lite"/>
    </source>
</evidence>
<dbReference type="KEGG" id="drt:Dret_1492"/>
<dbReference type="InterPro" id="IPR053841">
    <property type="entry name" value="MksE"/>
</dbReference>
<accession>C8X2Y1</accession>
<dbReference type="STRING" id="485915.Dret_1492"/>
<dbReference type="RefSeq" id="WP_015751925.1">
    <property type="nucleotide sequence ID" value="NC_013223.1"/>
</dbReference>
<keyword evidence="3" id="KW-1185">Reference proteome</keyword>
<evidence type="ECO:0000313" key="2">
    <source>
        <dbReference type="EMBL" id="ACV68778.1"/>
    </source>
</evidence>
<name>C8X2Y1_DESRD</name>
<feature type="compositionally biased region" description="Acidic residues" evidence="1">
    <location>
        <begin position="234"/>
        <end position="245"/>
    </location>
</feature>
<organism evidence="2 3">
    <name type="scientific">Desulfohalobium retbaense (strain ATCC 49708 / DSM 5692 / JCM 16813 / HR100)</name>
    <dbReference type="NCBI Taxonomy" id="485915"/>
    <lineage>
        <taxon>Bacteria</taxon>
        <taxon>Pseudomonadati</taxon>
        <taxon>Thermodesulfobacteriota</taxon>
        <taxon>Desulfovibrionia</taxon>
        <taxon>Desulfovibrionales</taxon>
        <taxon>Desulfohalobiaceae</taxon>
        <taxon>Desulfohalobium</taxon>
    </lineage>
</organism>
<gene>
    <name evidence="2" type="ordered locus">Dret_1492</name>
</gene>
<feature type="region of interest" description="Disordered" evidence="1">
    <location>
        <begin position="232"/>
        <end position="265"/>
    </location>
</feature>
<proteinExistence type="predicted"/>
<dbReference type="Pfam" id="PF21980">
    <property type="entry name" value="MksE"/>
    <property type="match status" value="1"/>
</dbReference>
<dbReference type="Proteomes" id="UP000001052">
    <property type="component" value="Chromosome"/>
</dbReference>
<dbReference type="EMBL" id="CP001734">
    <property type="protein sequence ID" value="ACV68778.1"/>
    <property type="molecule type" value="Genomic_DNA"/>
</dbReference>
<dbReference type="HOGENOM" id="CLU_1048601_0_0_7"/>
<reference evidence="2 3" key="2">
    <citation type="journal article" date="2010" name="Stand. Genomic Sci.">
        <title>Complete genome sequence of Desulfohalobium retbaense type strain (HR(100)).</title>
        <authorList>
            <person name="Spring S."/>
            <person name="Nolan M."/>
            <person name="Lapidus A."/>
            <person name="Glavina Del Rio T."/>
            <person name="Copeland A."/>
            <person name="Tice H."/>
            <person name="Cheng J.F."/>
            <person name="Lucas S."/>
            <person name="Land M."/>
            <person name="Chen F."/>
            <person name="Bruce D."/>
            <person name="Goodwin L."/>
            <person name="Pitluck S."/>
            <person name="Ivanova N."/>
            <person name="Mavromatis K."/>
            <person name="Mikhailova N."/>
            <person name="Pati A."/>
            <person name="Chen A."/>
            <person name="Palaniappan K."/>
            <person name="Hauser L."/>
            <person name="Chang Y.J."/>
            <person name="Jeffries C.D."/>
            <person name="Munk C."/>
            <person name="Kiss H."/>
            <person name="Chain P."/>
            <person name="Han C."/>
            <person name="Brettin T."/>
            <person name="Detter J.C."/>
            <person name="Schuler E."/>
            <person name="Goker M."/>
            <person name="Rohde M."/>
            <person name="Bristow J."/>
            <person name="Eisen J.A."/>
            <person name="Markowitz V."/>
            <person name="Hugenholtz P."/>
            <person name="Kyrpides N.C."/>
            <person name="Klenk H.P."/>
        </authorList>
    </citation>
    <scope>NUCLEOTIDE SEQUENCE [LARGE SCALE GENOMIC DNA]</scope>
    <source>
        <strain evidence="2 3">DSM 5692</strain>
    </source>
</reference>
<reference evidence="3" key="1">
    <citation type="submission" date="2009-09" db="EMBL/GenBank/DDBJ databases">
        <title>The complete chromosome of Desulfohalobium retbaense DSM 5692.</title>
        <authorList>
            <consortium name="US DOE Joint Genome Institute (JGI-PGF)"/>
            <person name="Lucas S."/>
            <person name="Copeland A."/>
            <person name="Lapidus A."/>
            <person name="Glavina del Rio T."/>
            <person name="Dalin E."/>
            <person name="Tice H."/>
            <person name="Bruce D."/>
            <person name="Goodwin L."/>
            <person name="Pitluck S."/>
            <person name="Kyrpides N."/>
            <person name="Mavromatis K."/>
            <person name="Ivanova N."/>
            <person name="Mikhailova N."/>
            <person name="Munk A.C."/>
            <person name="Brettin T."/>
            <person name="Detter J.C."/>
            <person name="Han C."/>
            <person name="Tapia R."/>
            <person name="Larimer F."/>
            <person name="Land M."/>
            <person name="Hauser L."/>
            <person name="Markowitz V."/>
            <person name="Cheng J.-F."/>
            <person name="Hugenholtz P."/>
            <person name="Woyke T."/>
            <person name="Wu D."/>
            <person name="Spring S."/>
            <person name="Klenk H.-P."/>
            <person name="Eisen J.A."/>
        </authorList>
    </citation>
    <scope>NUCLEOTIDE SEQUENCE [LARGE SCALE GENOMIC DNA]</scope>
    <source>
        <strain evidence="3">DSM 5692</strain>
    </source>
</reference>
<evidence type="ECO:0000313" key="3">
    <source>
        <dbReference type="Proteomes" id="UP000001052"/>
    </source>
</evidence>
<dbReference type="OrthoDB" id="5470277at2"/>
<dbReference type="AlphaFoldDB" id="C8X2Y1"/>
<sequence>MHDHSPSQDVPETIDALLDHNASLARSIVHKLQAGVCLDAHLGSEFRYLEWNLELWREFFSRLGYALHRSELGGEPFYYLTPQAAVVSTSRLGRGSTFLGLYLSWYFMSQGMERMDHVPARELAETLTASFDFTMLITVFNPIQKGKTRQRQESRKQFENLKGWLRTGLNELHRLRYIQLGPTQRTQWEELMVYRLPGLQRFWDLARDALALGESPETVDLSTSISRVWNAFEPEAEAETEDETDSPLADADLPGEDEGNSHAPA</sequence>
<protein>
    <submittedName>
        <fullName evidence="2">Uncharacterized protein</fullName>
    </submittedName>
</protein>